<protein>
    <submittedName>
        <fullName evidence="1">Uncharacterized protein</fullName>
    </submittedName>
</protein>
<reference evidence="1 2" key="2">
    <citation type="submission" date="2014-11" db="EMBL/GenBank/DDBJ databases">
        <title>Draft genome sequence of the solvent-tolerant Pseudomonas putida S12 including megaplasmid pTTS12.</title>
        <authorList>
            <person name="Wierckx N."/>
            <person name="Nijkamp J."/>
            <person name="Ballerstedt H."/>
            <person name="Siezen R.J."/>
            <person name="Wels M."/>
            <person name="de Ridder D."/>
            <person name="de Winde J.H."/>
            <person name="Ruijssenaars H.J."/>
        </authorList>
    </citation>
    <scope>NUCLEOTIDE SEQUENCE [LARGE SCALE GENOMIC DNA]</scope>
    <source>
        <strain evidence="1 2">S12</strain>
    </source>
</reference>
<evidence type="ECO:0000313" key="1">
    <source>
        <dbReference type="EMBL" id="AJA14962.1"/>
    </source>
</evidence>
<proteinExistence type="predicted"/>
<dbReference type="EMBL" id="CP009974">
    <property type="protein sequence ID" value="AJA14962.1"/>
    <property type="molecule type" value="Genomic_DNA"/>
</dbReference>
<gene>
    <name evidence="1" type="ORF">RPPX_16880</name>
</gene>
<organism evidence="1 2">
    <name type="scientific">Pseudomonas putida S12</name>
    <dbReference type="NCBI Taxonomy" id="1215087"/>
    <lineage>
        <taxon>Bacteria</taxon>
        <taxon>Pseudomonadati</taxon>
        <taxon>Pseudomonadota</taxon>
        <taxon>Gammaproteobacteria</taxon>
        <taxon>Pseudomonadales</taxon>
        <taxon>Pseudomonadaceae</taxon>
        <taxon>Pseudomonas</taxon>
    </lineage>
</organism>
<dbReference type="Proteomes" id="UP000017753">
    <property type="component" value="Chromosome"/>
</dbReference>
<evidence type="ECO:0000313" key="2">
    <source>
        <dbReference type="Proteomes" id="UP000017753"/>
    </source>
</evidence>
<accession>A0AA34WSI4</accession>
<sequence length="835" mass="92340">MAEYSFEQLYAWLLEEKRSLKWGMISFMDREKLNRLLLQVYIRRFKTDSYLKPLTGSIENGPDRRFALNQFTLDWPRLGFLGGDANDSTARLTTQVMSGTQLGLRNAAGEWEVREIRETSPLLGPELNLKLLLANVPGVVGEEGRVRLDLKESSDFSINVSDDPGEQRLVGEWFKQKFDGLEAPERVFTLGQIEAGGDPLLRAKSFALRTQARKRDPDDDEGAVLAMVRFEGDEEGNIPGNDFRYLLPNDMSYDATVLVEPSRIMLAQLVESLKTVVRGVEFDVVHDEEGRLVGAVAKSGEMSIAAQTLEHKFTTDPDMLGRTLNVTFKVFMDEVVIKLDKVFKVSINDDEVEIEWHVTGVMAIEPISLDDDTGMIGRTLDKDWVDTSEFYRRTQDDFSYKFICSYELDSSGVALKFVALNLEEIHAPAPVIGNIKFPEVPPVDQDYWIIVNLMMFYLSFMIVQIHSFLHAVFSAVEGVETPSVEVLLREAFETNFEFTSPLRELVDNTIKLNFGNALISQSLYAPGDLVFFGAVNPTVTAFAIDPMQHTLVAGSAPLQFNTVPAHPGLIRWTCEPVLDSVSNGQIGSIDEHTGLYTPPAASDFDGDFVRLRVNARHIDTDFSSSALMTVLRSGLHISPLLYVTQVNSTPPTVNLRAGYLGDVTNLKWEPPQYGQLAADGKTAVYTPPAVMPPLDGYPDELASFALDKITLSDSTDGETARVALVITEGNAGLPMKITREVDVAAGTVQLKAKVGNVELTPAQAQWKVVYGSGVIDPNTGIYTHDASSSDPFAVISATHDTVYYGVSHQYVVQTLPPARLEDAVRGVGAFQLPKV</sequence>
<name>A0AA34WSI4_PSEPU</name>
<reference evidence="1 2" key="1">
    <citation type="submission" date="2014-11" db="EMBL/GenBank/DDBJ databases">
        <title>Complete genome sequence of Pseudomonas putida S12 including megaplasmid pTTS12.</title>
        <authorList>
            <person name="Kuepper J."/>
            <person name="Ruijssenaars H.J."/>
            <person name="Blank L.M."/>
            <person name="de Winde J.H."/>
            <person name="Wierckx N."/>
        </authorList>
    </citation>
    <scope>NUCLEOTIDE SEQUENCE [LARGE SCALE GENOMIC DNA]</scope>
    <source>
        <strain evidence="1 2">S12</strain>
    </source>
</reference>
<dbReference type="AlphaFoldDB" id="A0AA34WSI4"/>
<dbReference type="RefSeq" id="WP_019437424.1">
    <property type="nucleotide sequence ID" value="NZ_ALNR01000118.1"/>
</dbReference>